<dbReference type="EMBL" id="JANIAN010000028">
    <property type="protein sequence ID" value="MDD2108319.1"/>
    <property type="molecule type" value="Genomic_DNA"/>
</dbReference>
<evidence type="ECO:0000313" key="2">
    <source>
        <dbReference type="EMBL" id="MDD2108319.1"/>
    </source>
</evidence>
<dbReference type="RefSeq" id="WP_274079327.1">
    <property type="nucleotide sequence ID" value="NZ_JANIAN010000028.1"/>
</dbReference>
<evidence type="ECO:0000313" key="3">
    <source>
        <dbReference type="Proteomes" id="UP001150678"/>
    </source>
</evidence>
<dbReference type="Proteomes" id="UP001150678">
    <property type="component" value="Unassembled WGS sequence"/>
</dbReference>
<name>A0A9X4D2D0_9PSED</name>
<protein>
    <submittedName>
        <fullName evidence="2">Uncharacterized protein</fullName>
    </submittedName>
</protein>
<sequence length="96" mass="10787">MSSDLEEEMRRALFGQGAQRASAPTEKNSKPSAPKRSLSITSKIKVTLHVSNVYEGDYQEVVFESSSLSALVAEMDARKHYQKKFRYITVVSTDRS</sequence>
<proteinExistence type="predicted"/>
<accession>A0A9X4D2D0</accession>
<gene>
    <name evidence="2" type="ORF">NP533_19180</name>
</gene>
<feature type="region of interest" description="Disordered" evidence="1">
    <location>
        <begin position="1"/>
        <end position="36"/>
    </location>
</feature>
<dbReference type="AlphaFoldDB" id="A0A9X4D2D0"/>
<comment type="caution">
    <text evidence="2">The sequence shown here is derived from an EMBL/GenBank/DDBJ whole genome shotgun (WGS) entry which is preliminary data.</text>
</comment>
<evidence type="ECO:0000256" key="1">
    <source>
        <dbReference type="SAM" id="MobiDB-lite"/>
    </source>
</evidence>
<reference evidence="2" key="1">
    <citation type="submission" date="2022-07" db="EMBL/GenBank/DDBJ databases">
        <title>Multi-strain Analysis of Pseudomonas putida Reveals Metabolic and Genetic Diversity.</title>
        <authorList>
            <person name="Monk J.M."/>
        </authorList>
    </citation>
    <scope>NUCLEOTIDE SEQUENCE</scope>
    <source>
        <strain evidence="2">17514</strain>
    </source>
</reference>
<organism evidence="2 3">
    <name type="scientific">Pseudomonas asiatica</name>
    <dbReference type="NCBI Taxonomy" id="2219225"/>
    <lineage>
        <taxon>Bacteria</taxon>
        <taxon>Pseudomonadati</taxon>
        <taxon>Pseudomonadota</taxon>
        <taxon>Gammaproteobacteria</taxon>
        <taxon>Pseudomonadales</taxon>
        <taxon>Pseudomonadaceae</taxon>
        <taxon>Pseudomonas</taxon>
    </lineage>
</organism>